<dbReference type="InterPro" id="IPR023346">
    <property type="entry name" value="Lysozyme-like_dom_sf"/>
</dbReference>
<dbReference type="SUPFAM" id="SSF53955">
    <property type="entry name" value="Lysozyme-like"/>
    <property type="match status" value="1"/>
</dbReference>
<evidence type="ECO:0000313" key="4">
    <source>
        <dbReference type="Proteomes" id="UP000224336"/>
    </source>
</evidence>
<reference evidence="3 4" key="1">
    <citation type="journal article" date="2016" name="Sci. Rep.">
        <title>A proposed integrated approach for the preclinical evaluation of phage therapy in Pseudomonas infections.</title>
        <authorList>
            <person name="Danis-Wlodarczyk K."/>
            <person name="Vandenheuvel D."/>
            <person name="Jang H.B."/>
            <person name="Briers Y."/>
            <person name="Olszak T."/>
            <person name="Arabski M."/>
            <person name="Wasik S."/>
            <person name="Drabik M."/>
            <person name="Higgins G."/>
            <person name="Tyrrell J."/>
            <person name="Harvey B.J."/>
            <person name="Noben J.P."/>
            <person name="Lavigne R."/>
            <person name="Drulis-Kawa Z."/>
        </authorList>
    </citation>
    <scope>NUCLEOTIDE SEQUENCE [LARGE SCALE GENOMIC DNA]</scope>
</reference>
<dbReference type="FunFam" id="1.10.530.10:FF:000045">
    <property type="entry name" value="Peptidoglycan hydrolase gp181"/>
    <property type="match status" value="1"/>
</dbReference>
<dbReference type="SMR" id="A0A192Y5C9"/>
<evidence type="ECO:0000259" key="1">
    <source>
        <dbReference type="Pfam" id="PF01464"/>
    </source>
</evidence>
<feature type="domain" description="Transglycosylase SLT" evidence="1">
    <location>
        <begin position="95"/>
        <end position="183"/>
    </location>
</feature>
<dbReference type="Gene3D" id="1.10.530.10">
    <property type="match status" value="1"/>
</dbReference>
<dbReference type="Pfam" id="PF01471">
    <property type="entry name" value="PG_binding_1"/>
    <property type="match status" value="1"/>
</dbReference>
<evidence type="ECO:0000313" key="3">
    <source>
        <dbReference type="EMBL" id="ANM44938.1"/>
    </source>
</evidence>
<accession>A0A192Y5C9</accession>
<dbReference type="EMBL" id="KU521356">
    <property type="protein sequence ID" value="ANM44938.1"/>
    <property type="molecule type" value="Genomic_DNA"/>
</dbReference>
<sequence>MKVLRKGDRGDEVCQLQTLLNLCGYDVGKPDGIFGNNTFNQVVKFQKDNCLDSDGIVGKNTWAELFSKYSPPIPYKTIPMPTANKSRAAATPVMNAVENATGVRSQLLLTFASIESAFDYEIKAKTSSATGWFQFLTGTWKTMIENYGMKYGVITDPTGALRKDPRISALMGAELIKENMNILRPVLKREPTDTDLYLAHFFGPGAARRFLTTGQNELAATHFPKEAQANPSIFYNKDGSPKTIQEVYNLMDGKVAAHRK</sequence>
<feature type="domain" description="Peptidoglycan binding-like" evidence="2">
    <location>
        <begin position="9"/>
        <end position="65"/>
    </location>
</feature>
<dbReference type="InterPro" id="IPR036365">
    <property type="entry name" value="PGBD-like_sf"/>
</dbReference>
<dbReference type="SUPFAM" id="SSF47090">
    <property type="entry name" value="PGBD-like"/>
    <property type="match status" value="1"/>
</dbReference>
<dbReference type="Pfam" id="PF01464">
    <property type="entry name" value="SLT"/>
    <property type="match status" value="1"/>
</dbReference>
<gene>
    <name evidence="3" type="ORF">KTN4_180</name>
</gene>
<dbReference type="Gene3D" id="1.10.101.10">
    <property type="entry name" value="PGBD-like superfamily/PGBD"/>
    <property type="match status" value="1"/>
</dbReference>
<name>A0A192Y5C9_9CAUD</name>
<dbReference type="Proteomes" id="UP000224336">
    <property type="component" value="Segment"/>
</dbReference>
<dbReference type="FunFam" id="1.10.101.10:FF:000016">
    <property type="entry name" value="N-acetylmuramoyl-L-alanine amidase"/>
    <property type="match status" value="1"/>
</dbReference>
<organism evidence="3 4">
    <name type="scientific">Pseudomonas phage KTN4</name>
    <dbReference type="NCBI Taxonomy" id="1862701"/>
    <lineage>
        <taxon>Viruses</taxon>
        <taxon>Duplodnaviria</taxon>
        <taxon>Heunggongvirae</taxon>
        <taxon>Uroviricota</taxon>
        <taxon>Caudoviricetes</taxon>
        <taxon>Chimalliviridae</taxon>
        <taxon>Phikzvirus</taxon>
        <taxon>Phikzvirus phiKZ</taxon>
    </lineage>
</organism>
<evidence type="ECO:0000259" key="2">
    <source>
        <dbReference type="Pfam" id="PF01471"/>
    </source>
</evidence>
<dbReference type="InterPro" id="IPR008258">
    <property type="entry name" value="Transglycosylase_SLT_dom_1"/>
</dbReference>
<dbReference type="InterPro" id="IPR002477">
    <property type="entry name" value="Peptidoglycan-bd-like"/>
</dbReference>
<protein>
    <submittedName>
        <fullName evidence="3">Putative endolysin</fullName>
    </submittedName>
</protein>
<proteinExistence type="predicted"/>
<dbReference type="InterPro" id="IPR036366">
    <property type="entry name" value="PGBDSf"/>
</dbReference>